<proteinExistence type="predicted"/>
<comment type="caution">
    <text evidence="1">The sequence shown here is derived from an EMBL/GenBank/DDBJ whole genome shotgun (WGS) entry which is preliminary data.</text>
</comment>
<dbReference type="Proteomes" id="UP000024635">
    <property type="component" value="Unassembled WGS sequence"/>
</dbReference>
<protein>
    <submittedName>
        <fullName evidence="1">Uncharacterized protein</fullName>
    </submittedName>
</protein>
<organism evidence="1 2">
    <name type="scientific">Ancylostoma ceylanicum</name>
    <dbReference type="NCBI Taxonomy" id="53326"/>
    <lineage>
        <taxon>Eukaryota</taxon>
        <taxon>Metazoa</taxon>
        <taxon>Ecdysozoa</taxon>
        <taxon>Nematoda</taxon>
        <taxon>Chromadorea</taxon>
        <taxon>Rhabditida</taxon>
        <taxon>Rhabditina</taxon>
        <taxon>Rhabditomorpha</taxon>
        <taxon>Strongyloidea</taxon>
        <taxon>Ancylostomatidae</taxon>
        <taxon>Ancylostomatinae</taxon>
        <taxon>Ancylostoma</taxon>
    </lineage>
</organism>
<gene>
    <name evidence="1" type="primary">Acey_s0763.g2146</name>
    <name evidence="1" type="synonym">Acey-unc-46</name>
    <name evidence="1" type="ORF">Y032_0763g2146</name>
</gene>
<name>A0A016WDZ1_9BILA</name>
<dbReference type="Gene3D" id="2.40.160.110">
    <property type="match status" value="1"/>
</dbReference>
<keyword evidence="2" id="KW-1185">Reference proteome</keyword>
<reference evidence="2" key="1">
    <citation type="journal article" date="2015" name="Nat. Genet.">
        <title>The genome and transcriptome of the zoonotic hookworm Ancylostoma ceylanicum identify infection-specific gene families.</title>
        <authorList>
            <person name="Schwarz E.M."/>
            <person name="Hu Y."/>
            <person name="Antoshechkin I."/>
            <person name="Miller M.M."/>
            <person name="Sternberg P.W."/>
            <person name="Aroian R.V."/>
        </authorList>
    </citation>
    <scope>NUCLEOTIDE SEQUENCE</scope>
    <source>
        <strain evidence="2">HY135</strain>
    </source>
</reference>
<evidence type="ECO:0000313" key="1">
    <source>
        <dbReference type="EMBL" id="EYC37831.1"/>
    </source>
</evidence>
<dbReference type="OrthoDB" id="5912629at2759"/>
<accession>A0A016WDZ1</accession>
<dbReference type="AlphaFoldDB" id="A0A016WDZ1"/>
<sequence length="304" mass="34217">MEISHAHHGSTSRVTTDSLAFGIELLAEILCELQDIMELRKCGLEVMSVLNSSSETLKLTRDQTGVLVIISGSHGNFTSFIDYETTAVGLRDDKEQVCLSVTFAVTIINLNINSTHNRLPFDLTSTKISGYCAKKAKGDALLTATAEREDRKKVMKFYFATKTVLVKKYEELRWQLRKVVYSETYGDDTVTFESDNSSIIITAPLPQKYVCKDRINITMHCQGFSDVIAEFSPDIDVQPYGPKSNFYLCERTRKRTLTESFEHKATVFSGVVLGLTSVSAMIGHAIRRHFIPERKQMYENLGVQ</sequence>
<dbReference type="EMBL" id="JARK01000363">
    <property type="protein sequence ID" value="EYC37831.1"/>
    <property type="molecule type" value="Genomic_DNA"/>
</dbReference>
<evidence type="ECO:0000313" key="2">
    <source>
        <dbReference type="Proteomes" id="UP000024635"/>
    </source>
</evidence>